<name>A0AAX2GYG3_9FLAO</name>
<dbReference type="InterPro" id="IPR050325">
    <property type="entry name" value="Prot/Nucl_acid_deglycase"/>
</dbReference>
<sequence>MKAADYKAIYYAGGHGAMWDFPNDKALAKIAASIYERGGVVAAVCHGPAGLVNIKLKNGSYLIKGKRVNGFSNAEEEAIQLTKVVPFSLENTLKERGALYESSPLWQTHVVSDQRVITGQNPQSATVVEEAIKEALSK</sequence>
<feature type="domain" description="DJ-1/PfpI" evidence="4">
    <location>
        <begin position="2"/>
        <end position="126"/>
    </location>
</feature>
<dbReference type="InterPro" id="IPR029062">
    <property type="entry name" value="Class_I_gatase-like"/>
</dbReference>
<dbReference type="InterPro" id="IPR002818">
    <property type="entry name" value="DJ-1/PfpI"/>
</dbReference>
<dbReference type="GO" id="GO:0019243">
    <property type="term" value="P:methylglyoxal catabolic process to D-lactate via S-lactoyl-glutathione"/>
    <property type="evidence" value="ECO:0007669"/>
    <property type="project" value="TreeGrafter"/>
</dbReference>
<evidence type="ECO:0000313" key="6">
    <source>
        <dbReference type="Proteomes" id="UP000215539"/>
    </source>
</evidence>
<dbReference type="GO" id="GO:0019172">
    <property type="term" value="F:glyoxalase III activity"/>
    <property type="evidence" value="ECO:0007669"/>
    <property type="project" value="TreeGrafter"/>
</dbReference>
<evidence type="ECO:0000256" key="3">
    <source>
        <dbReference type="ARBA" id="ARBA00038493"/>
    </source>
</evidence>
<reference evidence="5 6" key="1">
    <citation type="submission" date="2017-06" db="EMBL/GenBank/DDBJ databases">
        <authorList>
            <consortium name="Pathogen Informatics"/>
        </authorList>
    </citation>
    <scope>NUCLEOTIDE SEQUENCE [LARGE SCALE GENOMIC DNA]</scope>
    <source>
        <strain evidence="5 6">NCTC12947</strain>
    </source>
</reference>
<accession>A0AAX2GYG3</accession>
<proteinExistence type="inferred from homology"/>
<dbReference type="AlphaFoldDB" id="A0AAX2GYG3"/>
<dbReference type="Proteomes" id="UP000215539">
    <property type="component" value="Chromosome 1"/>
</dbReference>
<dbReference type="PANTHER" id="PTHR48094">
    <property type="entry name" value="PROTEIN/NUCLEIC ACID DEGLYCASE DJ-1-RELATED"/>
    <property type="match status" value="1"/>
</dbReference>
<evidence type="ECO:0000256" key="2">
    <source>
        <dbReference type="ARBA" id="ARBA00023239"/>
    </source>
</evidence>
<dbReference type="GO" id="GO:0005737">
    <property type="term" value="C:cytoplasm"/>
    <property type="evidence" value="ECO:0007669"/>
    <property type="project" value="TreeGrafter"/>
</dbReference>
<dbReference type="EMBL" id="LT906449">
    <property type="protein sequence ID" value="SNV11841.1"/>
    <property type="molecule type" value="Genomic_DNA"/>
</dbReference>
<organism evidence="5 6">
    <name type="scientific">Capnocytophaga haemolytica</name>
    <dbReference type="NCBI Taxonomy" id="45243"/>
    <lineage>
        <taxon>Bacteria</taxon>
        <taxon>Pseudomonadati</taxon>
        <taxon>Bacteroidota</taxon>
        <taxon>Flavobacteriia</taxon>
        <taxon>Flavobacteriales</taxon>
        <taxon>Flavobacteriaceae</taxon>
        <taxon>Capnocytophaga</taxon>
    </lineage>
</organism>
<comment type="similarity">
    <text evidence="3">Belongs to the peptidase C56 family. HSP31-like subfamily.</text>
</comment>
<evidence type="ECO:0000313" key="5">
    <source>
        <dbReference type="EMBL" id="SNV11841.1"/>
    </source>
</evidence>
<dbReference type="Gene3D" id="3.40.50.880">
    <property type="match status" value="1"/>
</dbReference>
<dbReference type="RefSeq" id="WP_231909878.1">
    <property type="nucleotide sequence ID" value="NZ_CP014227.1"/>
</dbReference>
<dbReference type="Pfam" id="PF01965">
    <property type="entry name" value="DJ-1_PfpI"/>
    <property type="match status" value="1"/>
</dbReference>
<gene>
    <name evidence="5" type="ORF">SAMEA44541418_01469</name>
</gene>
<dbReference type="SUPFAM" id="SSF52317">
    <property type="entry name" value="Class I glutamine amidotransferase-like"/>
    <property type="match status" value="1"/>
</dbReference>
<dbReference type="CDD" id="cd03141">
    <property type="entry name" value="GATase1_Hsp31_like"/>
    <property type="match status" value="1"/>
</dbReference>
<keyword evidence="2" id="KW-0456">Lyase</keyword>
<keyword evidence="1" id="KW-0346">Stress response</keyword>
<evidence type="ECO:0000259" key="4">
    <source>
        <dbReference type="Pfam" id="PF01965"/>
    </source>
</evidence>
<evidence type="ECO:0000256" key="1">
    <source>
        <dbReference type="ARBA" id="ARBA00023016"/>
    </source>
</evidence>
<dbReference type="PANTHER" id="PTHR48094:SF11">
    <property type="entry name" value="GLUTATHIONE-INDEPENDENT GLYOXALASE HSP31-RELATED"/>
    <property type="match status" value="1"/>
</dbReference>
<protein>
    <submittedName>
        <fullName evidence="5">Chaperone protein HchA</fullName>
    </submittedName>
</protein>